<organism evidence="1">
    <name type="scientific">Elizabethkingia anophelis</name>
    <dbReference type="NCBI Taxonomy" id="1117645"/>
    <lineage>
        <taxon>Bacteria</taxon>
        <taxon>Pseudomonadati</taxon>
        <taxon>Bacteroidota</taxon>
        <taxon>Flavobacteriia</taxon>
        <taxon>Flavobacteriales</taxon>
        <taxon>Weeksellaceae</taxon>
        <taxon>Elizabethkingia</taxon>
    </lineage>
</organism>
<reference evidence="1" key="4">
    <citation type="journal article" date="2016" name="Sci. Rep.">
        <title>Genomic epidemiology and global diversity of the emerging bacterial pathogen Elizabethkingia anophelis.</title>
        <authorList>
            <person name="Breurec S."/>
            <person name="Criscuolo A."/>
            <person name="Diancourt L."/>
            <person name="Rendueles O."/>
            <person name="Vandenbogaert M."/>
            <person name="Passet V."/>
            <person name="Caro V."/>
            <person name="Rocha E.P."/>
            <person name="Touchon M."/>
            <person name="Brisse S."/>
        </authorList>
    </citation>
    <scope>NUCLEOTIDE SEQUENCE</scope>
</reference>
<dbReference type="RefSeq" id="WP_047034071.1">
    <property type="nucleotide sequence ID" value="NZ_AP022313.1"/>
</dbReference>
<protein>
    <submittedName>
        <fullName evidence="1">Uncharacterized protein</fullName>
    </submittedName>
</protein>
<name>A0A455ZEC3_9FLAO</name>
<proteinExistence type="predicted"/>
<dbReference type="AlphaFoldDB" id="A0A455ZEC3"/>
<reference evidence="1" key="5">
    <citation type="journal article" date="2017" name="Genome Announc.">
        <title>Complete Circularized Genome Sequences of Four Strains of Elizabethkingia anophelis, Including Two Novel Strains Isolated from Wild-Caught Anopheles sinensis.</title>
        <authorList>
            <person name="Pei D."/>
            <person name="Nicholson A.C."/>
            <person name="Jiang J."/>
            <person name="Chen H."/>
            <person name="Whitney A.M."/>
            <person name="Villarma A."/>
            <person name="Bell M."/>
            <person name="Humrighouse B."/>
            <person name="Rowe L.A."/>
            <person name="Sheth M."/>
            <person name="Batra D."/>
            <person name="Juieng P."/>
            <person name="Loparev V.N."/>
            <person name="McQuiston J.R."/>
            <person name="Lan Y."/>
            <person name="Ma Y."/>
            <person name="Xu J."/>
        </authorList>
    </citation>
    <scope>NUCLEOTIDE SEQUENCE</scope>
</reference>
<reference evidence="1" key="6">
    <citation type="journal article" date="2017" name="Nat. Commun.">
        <title>Evolutionary dynamics and genomic features of the Elizabethkingia anophelis 2015 to 2016 Wisconsin outbreak strain.</title>
        <authorList>
            <person name="Perrin A."/>
            <person name="Larsonneur E."/>
            <person name="Nicholson A.C."/>
            <person name="Edwards D.J."/>
            <person name="Gundlach K.M."/>
            <person name="Whitney A.M."/>
            <person name="Gulvik C.A."/>
            <person name="Bell M.E."/>
            <person name="Rendueles O."/>
            <person name="Cury J."/>
            <person name="Hugon P."/>
            <person name="Clermont D."/>
            <person name="Enouf V."/>
            <person name="Loparev V."/>
            <person name="Juieng P."/>
            <person name="Monson T."/>
            <person name="Warshauer D."/>
            <person name="Elbadawi L.I."/>
            <person name="Walters M.S."/>
            <person name="Crist M.B."/>
            <person name="Noble-Wang J."/>
            <person name="Borlaug G."/>
            <person name="Rocha E.P.C."/>
            <person name="Criscuolo A."/>
            <person name="Touchon M."/>
            <person name="Davis J.P."/>
            <person name="Holt K.E."/>
            <person name="McQuiston J.R."/>
            <person name="Brisse S."/>
        </authorList>
    </citation>
    <scope>NUCLEOTIDE SEQUENCE</scope>
</reference>
<sequence length="134" mass="15891">MKALKRMSYLDRGKLLADLFPEELSKLTGYIKRKCQLFKDNETQIRERWKITLYTADLWFNHVTAIDEAIRDNGNTLHKSRRRFAYQLFDGYTALVTMYCLIDYAEGEDCDIDLKETIHLLFGRDKIFDIPVNE</sequence>
<evidence type="ECO:0000313" key="1">
    <source>
        <dbReference type="EMBL" id="DAC75014.1"/>
    </source>
</evidence>
<reference evidence="1" key="7">
    <citation type="journal article" date="2017" name="Sci. Rep.">
        <title>Genomic features, phylogenetic relationships, and comparative genomics of Elizabethkingia anophelis strain EM361-97 isolated in Taiwan.</title>
        <authorList>
            <person name="Lin J.N."/>
            <person name="Lai C.H."/>
            <person name="Yang C.H."/>
            <person name="Huang Y.H."/>
            <person name="Lin H.H."/>
        </authorList>
    </citation>
    <scope>NUCLEOTIDE SEQUENCE</scope>
</reference>
<gene>
    <name evidence="2" type="primary">ICEEaII(8)_FMS-007_53672_53268</name>
</gene>
<reference evidence="1" key="1">
    <citation type="journal article" date="2014" name="Genome Biol. Evol.">
        <title>Comparative genomic analysis of malaria mosquito vector-associated novel pathogen Elizabethkingia anophelis.</title>
        <authorList>
            <person name="Teo J."/>
            <person name="Tan S.Y."/>
            <person name="Liu Y."/>
            <person name="Tay M."/>
            <person name="Ding Y."/>
            <person name="Li Y."/>
            <person name="Kjelleberg S."/>
            <person name="Givskov M."/>
            <person name="Lin R.T."/>
            <person name="Yang L."/>
        </authorList>
    </citation>
    <scope>NUCLEOTIDE SEQUENCE</scope>
</reference>
<reference evidence="1" key="8">
    <citation type="journal article" date="2018" name="J. ISSAAS">
        <title>In Silico Identification of Three Types of Integrative and Conjugative Elements (ICEs) in Elizabethkingia anophelis Strains Isolated from Around the World.</title>
        <authorList>
            <person name="Xu J."/>
            <person name="Pei D."/>
            <person name="Nicholson A."/>
            <person name="Lan Y."/>
            <person name="Xia Q."/>
        </authorList>
    </citation>
    <scope>NUCLEOTIDE SEQUENCE</scope>
</reference>
<reference evidence="1" key="2">
    <citation type="journal article" date="2014" name="PLoS ONE">
        <title>Insights from the genome annotation of Elizabethkingia anophelis from the malaria vector Anopheles gambiae.</title>
        <authorList>
            <person name="Kukutla P."/>
            <person name="Lindberg B.G."/>
            <person name="Pei D."/>
            <person name="Rayl M."/>
            <person name="Yu W."/>
            <person name="Steritz M."/>
            <person name="Faye I."/>
            <person name="Xu J."/>
        </authorList>
    </citation>
    <scope>NUCLEOTIDE SEQUENCE</scope>
</reference>
<dbReference type="EMBL" id="BK010602">
    <property type="protein sequence ID" value="DAC75298.1"/>
    <property type="molecule type" value="Genomic_DNA"/>
</dbReference>
<evidence type="ECO:0000313" key="2">
    <source>
        <dbReference type="EMBL" id="DAC75298.1"/>
    </source>
</evidence>
<reference evidence="1" key="3">
    <citation type="journal article" date="2016" name="Genome Announc.">
        <title>Complete Genome Sequences of Four Strains from the 2015-2016 Elizabethkingia anophelis Outbreak.</title>
        <authorList>
            <person name="Nicholson A.C."/>
            <person name="Whitney A.M."/>
            <person name="Emery B.D."/>
            <person name="Bell M.E."/>
            <person name="Gartin J.T."/>
            <person name="Humrighouse B.W."/>
            <person name="Loparev V.N."/>
            <person name="Batra D."/>
            <person name="Sheth M."/>
            <person name="Rowe L.A."/>
            <person name="Juieng P."/>
            <person name="Knipe K."/>
            <person name="Gulvik C."/>
            <person name="McQuiston J.R."/>
        </authorList>
    </citation>
    <scope>NUCLEOTIDE SEQUENCE</scope>
</reference>
<accession>A0A455ZEC3</accession>
<dbReference type="EMBL" id="BK010598">
    <property type="protein sequence ID" value="DAC75014.1"/>
    <property type="molecule type" value="Genomic_DNA"/>
</dbReference>